<organism evidence="8 9">
    <name type="scientific">Celerinatantimonas yamalensis</name>
    <dbReference type="NCBI Taxonomy" id="559956"/>
    <lineage>
        <taxon>Bacteria</taxon>
        <taxon>Pseudomonadati</taxon>
        <taxon>Pseudomonadota</taxon>
        <taxon>Gammaproteobacteria</taxon>
        <taxon>Celerinatantimonadaceae</taxon>
        <taxon>Celerinatantimonas</taxon>
    </lineage>
</organism>
<dbReference type="InterPro" id="IPR004099">
    <property type="entry name" value="Pyr_nucl-diS_OxRdtase_dimer"/>
</dbReference>
<dbReference type="InterPro" id="IPR036873">
    <property type="entry name" value="Rhodanese-like_dom_sf"/>
</dbReference>
<dbReference type="PANTHER" id="PTHR43429:SF1">
    <property type="entry name" value="NAD(P)H SULFUR OXIDOREDUCTASE (COA-DEPENDENT)"/>
    <property type="match status" value="1"/>
</dbReference>
<dbReference type="Pfam" id="PF00581">
    <property type="entry name" value="Rhodanese"/>
    <property type="match status" value="1"/>
</dbReference>
<keyword evidence="4" id="KW-0274">FAD</keyword>
<evidence type="ECO:0000256" key="1">
    <source>
        <dbReference type="ARBA" id="ARBA00001974"/>
    </source>
</evidence>
<evidence type="ECO:0000256" key="3">
    <source>
        <dbReference type="ARBA" id="ARBA00022630"/>
    </source>
</evidence>
<dbReference type="Pfam" id="PF07992">
    <property type="entry name" value="Pyr_redox_2"/>
    <property type="match status" value="1"/>
</dbReference>
<keyword evidence="3" id="KW-0285">Flavoprotein</keyword>
<keyword evidence="9" id="KW-1185">Reference proteome</keyword>
<feature type="domain" description="Rhodanese" evidence="7">
    <location>
        <begin position="461"/>
        <end position="545"/>
    </location>
</feature>
<comment type="caution">
    <text evidence="8">The sequence shown here is derived from an EMBL/GenBank/DDBJ whole genome shotgun (WGS) entry which is preliminary data.</text>
</comment>
<dbReference type="SUPFAM" id="SSF55424">
    <property type="entry name" value="FAD/NAD-linked reductases, dimerisation (C-terminal) domain"/>
    <property type="match status" value="1"/>
</dbReference>
<dbReference type="InterPro" id="IPR036188">
    <property type="entry name" value="FAD/NAD-bd_sf"/>
</dbReference>
<sequence length="550" mass="60168">MKRVVIIGGVAGGASAAARLRRMDESVEIVLLERGPYISFANCGLPYHISGEISAREDLLVQTPERFSKRFNVDVRIHHEAIEIDPKEHRVVVKADGQVYSLNYDKLLLSPGASAIKPNLPGMDDARVLLLRSLPDMDQIIAQLQHVTKDRPIAVLGAGFIGLEITEALHQLGYCVMLIEAGAQVMASIDPEMASPLHRTLRQHGIDLRLNSALKAVRPQTEELVLELSSGESVDVSMLICAVGVRAENQLAQQAGLVLGQGHSIQVNQHLQTSDPDIYAVGDAIEVIDWVTGQPASIPLAGPANRQGRIAADNMAGRECEYRGTQGSSICRVFDLAVASTGASEKRLKAQQIAYRKLYTHSSQHAGYYPGAQPIHLKLLFSPDNGRLLGGQAVGKDGVDKRIDVLALALQAQMSVYDLEELELCYAPPYGSAKDPLNQAGFVAVNWLEGNDELIYPEQVADYQGQILDIRNEAELQNGMLPNALHIPLDELRTRMNELNPTLPIMVYCQVGLRGHVAARMLCQSGWKVVNLTGGYRTYCDWQQSQQGEL</sequence>
<dbReference type="InterPro" id="IPR016156">
    <property type="entry name" value="FAD/NAD-linked_Rdtase_dimer_sf"/>
</dbReference>
<evidence type="ECO:0000256" key="2">
    <source>
        <dbReference type="ARBA" id="ARBA00009130"/>
    </source>
</evidence>
<evidence type="ECO:0000313" key="9">
    <source>
        <dbReference type="Proteomes" id="UP001629953"/>
    </source>
</evidence>
<dbReference type="Gene3D" id="3.40.250.10">
    <property type="entry name" value="Rhodanese-like domain"/>
    <property type="match status" value="1"/>
</dbReference>
<dbReference type="SUPFAM" id="SSF52821">
    <property type="entry name" value="Rhodanese/Cell cycle control phosphatase"/>
    <property type="match status" value="1"/>
</dbReference>
<dbReference type="Proteomes" id="UP001629953">
    <property type="component" value="Unassembled WGS sequence"/>
</dbReference>
<dbReference type="Gene3D" id="3.50.50.60">
    <property type="entry name" value="FAD/NAD(P)-binding domain"/>
    <property type="match status" value="2"/>
</dbReference>
<dbReference type="PANTHER" id="PTHR43429">
    <property type="entry name" value="PYRIDINE NUCLEOTIDE-DISULFIDE OXIDOREDUCTASE DOMAIN-CONTAINING"/>
    <property type="match status" value="1"/>
</dbReference>
<comment type="cofactor">
    <cofactor evidence="1">
        <name>FAD</name>
        <dbReference type="ChEBI" id="CHEBI:57692"/>
    </cofactor>
</comment>
<dbReference type="InterPro" id="IPR023753">
    <property type="entry name" value="FAD/NAD-binding_dom"/>
</dbReference>
<dbReference type="PRINTS" id="PR00368">
    <property type="entry name" value="FADPNR"/>
</dbReference>
<evidence type="ECO:0000256" key="5">
    <source>
        <dbReference type="ARBA" id="ARBA00023002"/>
    </source>
</evidence>
<dbReference type="SMART" id="SM00450">
    <property type="entry name" value="RHOD"/>
    <property type="match status" value="1"/>
</dbReference>
<keyword evidence="6" id="KW-0676">Redox-active center</keyword>
<dbReference type="EMBL" id="JBEQCT010000001">
    <property type="protein sequence ID" value="MFM2484260.1"/>
    <property type="molecule type" value="Genomic_DNA"/>
</dbReference>
<comment type="similarity">
    <text evidence="2">Belongs to the class-III pyridine nucleotide-disulfide oxidoreductase family.</text>
</comment>
<dbReference type="RefSeq" id="WP_408622395.1">
    <property type="nucleotide sequence ID" value="NZ_JBEQCT010000001.1"/>
</dbReference>
<dbReference type="InterPro" id="IPR050260">
    <property type="entry name" value="FAD-bd_OxRdtase"/>
</dbReference>
<evidence type="ECO:0000259" key="7">
    <source>
        <dbReference type="PROSITE" id="PS50206"/>
    </source>
</evidence>
<name>A0ABW9G3L6_9GAMM</name>
<evidence type="ECO:0000313" key="8">
    <source>
        <dbReference type="EMBL" id="MFM2484260.1"/>
    </source>
</evidence>
<evidence type="ECO:0000256" key="4">
    <source>
        <dbReference type="ARBA" id="ARBA00022827"/>
    </source>
</evidence>
<proteinExistence type="inferred from homology"/>
<protein>
    <submittedName>
        <fullName evidence="8">FAD-dependent oxidoreductase</fullName>
    </submittedName>
</protein>
<keyword evidence="5" id="KW-0560">Oxidoreductase</keyword>
<dbReference type="SUPFAM" id="SSF51905">
    <property type="entry name" value="FAD/NAD(P)-binding domain"/>
    <property type="match status" value="1"/>
</dbReference>
<dbReference type="PRINTS" id="PR00411">
    <property type="entry name" value="PNDRDTASEI"/>
</dbReference>
<reference evidence="8 9" key="1">
    <citation type="journal article" date="2013" name="Int. J. Syst. Evol. Microbiol.">
        <title>Celerinatantimonas yamalensis sp. nov., a cold-adapted diazotrophic bacterium from a cold permafrost brine.</title>
        <authorList>
            <person name="Shcherbakova V."/>
            <person name="Chuvilskaya N."/>
            <person name="Rivkina E."/>
            <person name="Demidov N."/>
            <person name="Uchaeva V."/>
            <person name="Suetin S."/>
            <person name="Suzina N."/>
            <person name="Gilichinsky D."/>
        </authorList>
    </citation>
    <scope>NUCLEOTIDE SEQUENCE [LARGE SCALE GENOMIC DNA]</scope>
    <source>
        <strain evidence="8 9">C7</strain>
    </source>
</reference>
<gene>
    <name evidence="8" type="ORF">ABUE30_04130</name>
</gene>
<accession>A0ABW9G3L6</accession>
<dbReference type="InterPro" id="IPR001763">
    <property type="entry name" value="Rhodanese-like_dom"/>
</dbReference>
<dbReference type="Pfam" id="PF02852">
    <property type="entry name" value="Pyr_redox_dim"/>
    <property type="match status" value="1"/>
</dbReference>
<evidence type="ECO:0000256" key="6">
    <source>
        <dbReference type="ARBA" id="ARBA00023284"/>
    </source>
</evidence>
<dbReference type="PROSITE" id="PS50206">
    <property type="entry name" value="RHODANESE_3"/>
    <property type="match status" value="1"/>
</dbReference>